<evidence type="ECO:0000313" key="2">
    <source>
        <dbReference type="Proteomes" id="UP001243375"/>
    </source>
</evidence>
<sequence>MVLPTQYQPYQPDQQQQQQQHSTYSNTYGNTNTRPDVELFQINSSSITTTTRRRYPLSPFPEQEVDSRTVSGSATPLPPYAVYPQSQPSSSFQAPPPQQQQQHVQTERQHGFHLAGDVKIPASTSSGAHSSPPPTLTPPTAMTANNAETPKGEEYHVLPSSSSHNNNNNNNNNHRSSTNSRTHNPNINPNDPKPPHHHHHHHGKNKNSTGTGTWTGTGTCAGIVLGGMTMPNAQEYASIPSYGASSSLTSDDSSYYSSSNSESEDSDSAPEADEAGSGRQVDSARERRERERDREGRPSGPEWEANEEDQRRQRQWERERHDSFPSLHSQLDDDDAHRQQAQQTDLQAQSQPTSQPAVSQLERAGSIAAASIHSFKAGDEVGLLASNPAEREQQAKLNETAGLLGKEQASDAVLGVSAGEDRGKRTLSTVSLPREYCTTR</sequence>
<gene>
    <name evidence="1" type="ORF">QFC22_001180</name>
</gene>
<accession>A0ACC2XLW9</accession>
<comment type="caution">
    <text evidence="1">The sequence shown here is derived from an EMBL/GenBank/DDBJ whole genome shotgun (WGS) entry which is preliminary data.</text>
</comment>
<reference evidence="1" key="1">
    <citation type="submission" date="2023-04" db="EMBL/GenBank/DDBJ databases">
        <title>Draft Genome sequencing of Naganishia species isolated from polar environments using Oxford Nanopore Technology.</title>
        <authorList>
            <person name="Leo P."/>
            <person name="Venkateswaran K."/>
        </authorList>
    </citation>
    <scope>NUCLEOTIDE SEQUENCE</scope>
    <source>
        <strain evidence="1">MNA-CCFEE 5425</strain>
    </source>
</reference>
<dbReference type="Proteomes" id="UP001243375">
    <property type="component" value="Unassembled WGS sequence"/>
</dbReference>
<keyword evidence="2" id="KW-1185">Reference proteome</keyword>
<protein>
    <submittedName>
        <fullName evidence="1">Uncharacterized protein</fullName>
    </submittedName>
</protein>
<evidence type="ECO:0000313" key="1">
    <source>
        <dbReference type="EMBL" id="KAJ9124380.1"/>
    </source>
</evidence>
<name>A0ACC2XLW9_9TREE</name>
<dbReference type="EMBL" id="JASBWU010000002">
    <property type="protein sequence ID" value="KAJ9124380.1"/>
    <property type="molecule type" value="Genomic_DNA"/>
</dbReference>
<proteinExistence type="predicted"/>
<organism evidence="1 2">
    <name type="scientific">Naganishia vaughanmartiniae</name>
    <dbReference type="NCBI Taxonomy" id="1424756"/>
    <lineage>
        <taxon>Eukaryota</taxon>
        <taxon>Fungi</taxon>
        <taxon>Dikarya</taxon>
        <taxon>Basidiomycota</taxon>
        <taxon>Agaricomycotina</taxon>
        <taxon>Tremellomycetes</taxon>
        <taxon>Filobasidiales</taxon>
        <taxon>Filobasidiaceae</taxon>
        <taxon>Naganishia</taxon>
    </lineage>
</organism>